<evidence type="ECO:0000256" key="3">
    <source>
        <dbReference type="SAM" id="SignalP"/>
    </source>
</evidence>
<dbReference type="RefSeq" id="WP_121144165.1">
    <property type="nucleotide sequence ID" value="NZ_RBWY01000001.1"/>
</dbReference>
<dbReference type="Pfam" id="PF08139">
    <property type="entry name" value="LPAM_1"/>
    <property type="match status" value="1"/>
</dbReference>
<dbReference type="OrthoDB" id="9157170at2"/>
<accession>A0A495RJ07</accession>
<dbReference type="InterPro" id="IPR012640">
    <property type="entry name" value="Membr_lipoprot_lipid_attach_CS"/>
</dbReference>
<dbReference type="PROSITE" id="PS51257">
    <property type="entry name" value="PROKAR_LIPOPROTEIN"/>
    <property type="match status" value="1"/>
</dbReference>
<organism evidence="4 5">
    <name type="scientific">Orbus hercynius</name>
    <dbReference type="NCBI Taxonomy" id="593135"/>
    <lineage>
        <taxon>Bacteria</taxon>
        <taxon>Pseudomonadati</taxon>
        <taxon>Pseudomonadota</taxon>
        <taxon>Gammaproteobacteria</taxon>
        <taxon>Orbales</taxon>
        <taxon>Orbaceae</taxon>
        <taxon>Orbus</taxon>
    </lineage>
</organism>
<evidence type="ECO:0000256" key="2">
    <source>
        <dbReference type="ARBA" id="ARBA00022729"/>
    </source>
</evidence>
<dbReference type="Proteomes" id="UP000278542">
    <property type="component" value="Unassembled WGS sequence"/>
</dbReference>
<evidence type="ECO:0000313" key="4">
    <source>
        <dbReference type="EMBL" id="RKS87264.1"/>
    </source>
</evidence>
<dbReference type="AlphaFoldDB" id="A0A495RJ07"/>
<protein>
    <recommendedName>
        <fullName evidence="1">Type IV secretion system putative lipoprotein virB7</fullName>
    </recommendedName>
</protein>
<reference evidence="4 5" key="1">
    <citation type="submission" date="2018-10" db="EMBL/GenBank/DDBJ databases">
        <title>Genomic Encyclopedia of Type Strains, Phase IV (KMG-IV): sequencing the most valuable type-strain genomes for metagenomic binning, comparative biology and taxonomic classification.</title>
        <authorList>
            <person name="Goeker M."/>
        </authorList>
    </citation>
    <scope>NUCLEOTIDE SEQUENCE [LARGE SCALE GENOMIC DNA]</scope>
    <source>
        <strain evidence="4 5">DSM 22228</strain>
    </source>
</reference>
<comment type="caution">
    <text evidence="4">The sequence shown here is derived from an EMBL/GenBank/DDBJ whole genome shotgun (WGS) entry which is preliminary data.</text>
</comment>
<keyword evidence="5" id="KW-1185">Reference proteome</keyword>
<feature type="chain" id="PRO_5019713812" description="Type IV secretion system putative lipoprotein virB7" evidence="3">
    <location>
        <begin position="23"/>
        <end position="142"/>
    </location>
</feature>
<name>A0A495RJ07_9GAMM</name>
<feature type="signal peptide" evidence="3">
    <location>
        <begin position="1"/>
        <end position="22"/>
    </location>
</feature>
<evidence type="ECO:0000256" key="1">
    <source>
        <dbReference type="ARBA" id="ARBA00017922"/>
    </source>
</evidence>
<keyword evidence="2 3" id="KW-0732">Signal</keyword>
<sequence length="142" mass="16365">MKKMLSLTGLVLVLAACSSITTDPNWRPDMTNANFGKYPTNYPEIIKTWGDDHFDNPKAVSYVSMSSPREEYIVTDSEKQQANFGYSVCANIGGVKSDSYYKPFKKYWFFIRNGKVVEQRDLEYGYNKVIYRDHKINCDDAN</sequence>
<proteinExistence type="predicted"/>
<evidence type="ECO:0000313" key="5">
    <source>
        <dbReference type="Proteomes" id="UP000278542"/>
    </source>
</evidence>
<dbReference type="EMBL" id="RBWY01000001">
    <property type="protein sequence ID" value="RKS87264.1"/>
    <property type="molecule type" value="Genomic_DNA"/>
</dbReference>
<gene>
    <name evidence="4" type="ORF">DES39_0484</name>
</gene>